<protein>
    <submittedName>
        <fullName evidence="2">Uncharacterized protein</fullName>
    </submittedName>
</protein>
<reference evidence="2" key="1">
    <citation type="submission" date="2019-10" db="EMBL/GenBank/DDBJ databases">
        <authorList>
            <person name="Zhou D."/>
            <person name="Cheng Q."/>
        </authorList>
    </citation>
    <scope>NUCLEOTIDE SEQUENCE</scope>
    <source>
        <strain evidence="2">1507-17068</strain>
        <plasmid evidence="2">p717068-IMP</plasmid>
    </source>
</reference>
<name>A0A6M4NRN4_AERCA</name>
<keyword evidence="2" id="KW-0614">Plasmid</keyword>
<proteinExistence type="predicted"/>
<accession>A0A6M4NRN4</accession>
<organism evidence="2">
    <name type="scientific">Aeromonas caviae</name>
    <name type="common">Aeromonas punctata</name>
    <dbReference type="NCBI Taxonomy" id="648"/>
    <lineage>
        <taxon>Bacteria</taxon>
        <taxon>Pseudomonadati</taxon>
        <taxon>Pseudomonadota</taxon>
        <taxon>Gammaproteobacteria</taxon>
        <taxon>Aeromonadales</taxon>
        <taxon>Aeromonadaceae</taxon>
        <taxon>Aeromonas</taxon>
    </lineage>
</organism>
<keyword evidence="1" id="KW-0732">Signal</keyword>
<evidence type="ECO:0000313" key="2">
    <source>
        <dbReference type="EMBL" id="QJR99747.1"/>
    </source>
</evidence>
<dbReference type="EMBL" id="MN629346">
    <property type="protein sequence ID" value="QJR99747.1"/>
    <property type="molecule type" value="Genomic_DNA"/>
</dbReference>
<feature type="chain" id="PRO_5027076918" evidence="1">
    <location>
        <begin position="25"/>
        <end position="92"/>
    </location>
</feature>
<dbReference type="RefSeq" id="WP_181715882.1">
    <property type="nucleotide sequence ID" value="NZ_CP066814.1"/>
</dbReference>
<dbReference type="AlphaFoldDB" id="A0A6M4NRN4"/>
<geneLocation type="plasmid" evidence="2">
    <name>p717068-IMP</name>
</geneLocation>
<feature type="signal peptide" evidence="1">
    <location>
        <begin position="1"/>
        <end position="24"/>
    </location>
</feature>
<evidence type="ECO:0000256" key="1">
    <source>
        <dbReference type="SAM" id="SignalP"/>
    </source>
</evidence>
<sequence length="92" mass="9462">MKKIALAALPLILALLLSAPVVEAKGAVVVARPVVTARPAVVSAPTPKPVLVAKSSSSKASKADKSLSTTRPIVRPATSFSGDCEKKTLRCE</sequence>